<evidence type="ECO:0008006" key="3">
    <source>
        <dbReference type="Google" id="ProtNLM"/>
    </source>
</evidence>
<evidence type="ECO:0000313" key="2">
    <source>
        <dbReference type="Proteomes" id="UP000441330"/>
    </source>
</evidence>
<sequence>MELLSKEIQLEWLQTQKETLETLVNLEMERKGKLDLITREELKEALGVSGETLRNWEMMGLQRFQTPMERARKVYYRPSDIYLFLSVR</sequence>
<dbReference type="EMBL" id="WMZJ01000001">
    <property type="protein sequence ID" value="MTS53611.1"/>
    <property type="molecule type" value="Genomic_DNA"/>
</dbReference>
<reference evidence="1 2" key="1">
    <citation type="journal article" date="2019" name="Nat. Med.">
        <title>A library of human gut bacterial isolates paired with longitudinal multiomics data enables mechanistic microbiome research.</title>
        <authorList>
            <person name="Poyet M."/>
            <person name="Groussin M."/>
            <person name="Gibbons S.M."/>
            <person name="Avila-Pacheco J."/>
            <person name="Jiang X."/>
            <person name="Kearney S.M."/>
            <person name="Perrotta A.R."/>
            <person name="Berdy B."/>
            <person name="Zhao S."/>
            <person name="Lieberman T.D."/>
            <person name="Swanson P.K."/>
            <person name="Smith M."/>
            <person name="Roesemann S."/>
            <person name="Alexander J.E."/>
            <person name="Rich S.A."/>
            <person name="Livny J."/>
            <person name="Vlamakis H."/>
            <person name="Clish C."/>
            <person name="Bullock K."/>
            <person name="Deik A."/>
            <person name="Scott J."/>
            <person name="Pierce K.A."/>
            <person name="Xavier R.J."/>
            <person name="Alm E.J."/>
        </authorList>
    </citation>
    <scope>NUCLEOTIDE SEQUENCE [LARGE SCALE GENOMIC DNA]</scope>
    <source>
        <strain evidence="1 2">BIOML-A1</strain>
    </source>
</reference>
<organism evidence="1 2">
    <name type="scientific">Streptococcus parasanguinis</name>
    <dbReference type="NCBI Taxonomy" id="1318"/>
    <lineage>
        <taxon>Bacteria</taxon>
        <taxon>Bacillati</taxon>
        <taxon>Bacillota</taxon>
        <taxon>Bacilli</taxon>
        <taxon>Lactobacillales</taxon>
        <taxon>Streptococcaceae</taxon>
        <taxon>Streptococcus</taxon>
    </lineage>
</organism>
<gene>
    <name evidence="1" type="ORF">GMC94_01685</name>
</gene>
<dbReference type="RefSeq" id="WP_023919956.1">
    <property type="nucleotide sequence ID" value="NZ_JAQMJX010000008.1"/>
</dbReference>
<dbReference type="SUPFAM" id="SSF46955">
    <property type="entry name" value="Putative DNA-binding domain"/>
    <property type="match status" value="1"/>
</dbReference>
<dbReference type="InterPro" id="IPR009061">
    <property type="entry name" value="DNA-bd_dom_put_sf"/>
</dbReference>
<dbReference type="Proteomes" id="UP000441330">
    <property type="component" value="Unassembled WGS sequence"/>
</dbReference>
<name>A0A428B054_STRPA</name>
<comment type="caution">
    <text evidence="1">The sequence shown here is derived from an EMBL/GenBank/DDBJ whole genome shotgun (WGS) entry which is preliminary data.</text>
</comment>
<evidence type="ECO:0000313" key="1">
    <source>
        <dbReference type="EMBL" id="MTS53611.1"/>
    </source>
</evidence>
<protein>
    <recommendedName>
        <fullName evidence="3">HTH merR-type domain-containing protein</fullName>
    </recommendedName>
</protein>
<accession>A0A428B054</accession>
<dbReference type="AlphaFoldDB" id="A0A428B054"/>
<proteinExistence type="predicted"/>